<evidence type="ECO:0000313" key="3">
    <source>
        <dbReference type="Proteomes" id="UP000813385"/>
    </source>
</evidence>
<feature type="compositionally biased region" description="Polar residues" evidence="1">
    <location>
        <begin position="184"/>
        <end position="197"/>
    </location>
</feature>
<dbReference type="AlphaFoldDB" id="A0A8K0TFY0"/>
<feature type="compositionally biased region" description="Pro residues" evidence="1">
    <location>
        <begin position="339"/>
        <end position="350"/>
    </location>
</feature>
<feature type="region of interest" description="Disordered" evidence="1">
    <location>
        <begin position="391"/>
        <end position="452"/>
    </location>
</feature>
<gene>
    <name evidence="2" type="ORF">B0T11DRAFT_88581</name>
</gene>
<keyword evidence="3" id="KW-1185">Reference proteome</keyword>
<sequence length="620" mass="68851">MASTAHQNPFYEDANDDTGSVVEDTKVFASPKKEQPNTGKSRREKLSSRSSDSSTPQTDNDLPTPPSAPQPKKSRDSRPRESRHREKEARLPPREKERPRDPPRERERDRDRDRERERDRNRDADHRAERPKNTRTVTIQTPEPARRPKPILHSTAESPDAYRRPKGVVPDNPAHFGLAPGLTPSGTNRPRTNSRPSSYYGAGSRPPAANERWHTMQQSQQQGQHPFAPAPYGSSPFAQPPPPLLPPPGYHMPPSPTNDYFTPGAMGGPVGSMAGTPTQHLASRFSMQRPSSASGYRQQPPPPPPQQYDEFYDHEPFVPSGIGRRPSVSRREVEDRRQMPPPPLPMPMPLARPMTAGPNAGPFRPPPQMIQQQPRRLTHYKYDEDELGAADPTLYREVGPSRSTSYSYGENAAPPRRIRKGSVTYDAASYQIEPATSTGRRHSYYGSSAGSVDYQDQLRQAELYQGKMAGEQMSSGQLPLTRETLDKVSRPKRSSDKSSRSTRSSASRDESDYWAASNTTRTTRSGAGDGEHSIRIMGGKGGATVRVGELEIQCPEGEIIINQDGGSTRGSDRGSTVWGDERPTPRRIANVPYRPRANSQAPSHGRSQFPGSYENYPGHI</sequence>
<feature type="compositionally biased region" description="Basic and acidic residues" evidence="1">
    <location>
        <begin position="483"/>
        <end position="499"/>
    </location>
</feature>
<proteinExistence type="predicted"/>
<feature type="region of interest" description="Disordered" evidence="1">
    <location>
        <begin position="470"/>
        <end position="537"/>
    </location>
</feature>
<comment type="caution">
    <text evidence="2">The sequence shown here is derived from an EMBL/GenBank/DDBJ whole genome shotgun (WGS) entry which is preliminary data.</text>
</comment>
<evidence type="ECO:0000256" key="1">
    <source>
        <dbReference type="SAM" id="MobiDB-lite"/>
    </source>
</evidence>
<feature type="compositionally biased region" description="Basic and acidic residues" evidence="1">
    <location>
        <begin position="73"/>
        <end position="132"/>
    </location>
</feature>
<dbReference type="EMBL" id="JAGPXD010000003">
    <property type="protein sequence ID" value="KAH7362885.1"/>
    <property type="molecule type" value="Genomic_DNA"/>
</dbReference>
<feature type="compositionally biased region" description="Polar residues" evidence="1">
    <location>
        <begin position="516"/>
        <end position="525"/>
    </location>
</feature>
<feature type="region of interest" description="Disordered" evidence="1">
    <location>
        <begin position="1"/>
        <end position="374"/>
    </location>
</feature>
<dbReference type="OrthoDB" id="4898142at2759"/>
<feature type="compositionally biased region" description="Polar residues" evidence="1">
    <location>
        <begin position="597"/>
        <end position="610"/>
    </location>
</feature>
<reference evidence="2" key="1">
    <citation type="journal article" date="2021" name="Nat. Commun.">
        <title>Genetic determinants of endophytism in the Arabidopsis root mycobiome.</title>
        <authorList>
            <person name="Mesny F."/>
            <person name="Miyauchi S."/>
            <person name="Thiergart T."/>
            <person name="Pickel B."/>
            <person name="Atanasova L."/>
            <person name="Karlsson M."/>
            <person name="Huettel B."/>
            <person name="Barry K.W."/>
            <person name="Haridas S."/>
            <person name="Chen C."/>
            <person name="Bauer D."/>
            <person name="Andreopoulos W."/>
            <person name="Pangilinan J."/>
            <person name="LaButti K."/>
            <person name="Riley R."/>
            <person name="Lipzen A."/>
            <person name="Clum A."/>
            <person name="Drula E."/>
            <person name="Henrissat B."/>
            <person name="Kohler A."/>
            <person name="Grigoriev I.V."/>
            <person name="Martin F.M."/>
            <person name="Hacquard S."/>
        </authorList>
    </citation>
    <scope>NUCLEOTIDE SEQUENCE</scope>
    <source>
        <strain evidence="2">MPI-CAGE-AT-0016</strain>
    </source>
</reference>
<feature type="compositionally biased region" description="Basic and acidic residues" evidence="1">
    <location>
        <begin position="23"/>
        <end position="35"/>
    </location>
</feature>
<feature type="compositionally biased region" description="Pro residues" evidence="1">
    <location>
        <begin position="238"/>
        <end position="256"/>
    </location>
</feature>
<evidence type="ECO:0000313" key="2">
    <source>
        <dbReference type="EMBL" id="KAH7362885.1"/>
    </source>
</evidence>
<protein>
    <submittedName>
        <fullName evidence="2">Uncharacterized protein</fullName>
    </submittedName>
</protein>
<dbReference type="Proteomes" id="UP000813385">
    <property type="component" value="Unassembled WGS sequence"/>
</dbReference>
<feature type="region of interest" description="Disordered" evidence="1">
    <location>
        <begin position="561"/>
        <end position="620"/>
    </location>
</feature>
<organism evidence="2 3">
    <name type="scientific">Plectosphaerella cucumerina</name>
    <dbReference type="NCBI Taxonomy" id="40658"/>
    <lineage>
        <taxon>Eukaryota</taxon>
        <taxon>Fungi</taxon>
        <taxon>Dikarya</taxon>
        <taxon>Ascomycota</taxon>
        <taxon>Pezizomycotina</taxon>
        <taxon>Sordariomycetes</taxon>
        <taxon>Hypocreomycetidae</taxon>
        <taxon>Glomerellales</taxon>
        <taxon>Plectosphaerellaceae</taxon>
        <taxon>Plectosphaerella</taxon>
    </lineage>
</organism>
<accession>A0A8K0TFY0</accession>
<feature type="compositionally biased region" description="Basic and acidic residues" evidence="1">
    <location>
        <begin position="329"/>
        <end position="338"/>
    </location>
</feature>
<feature type="compositionally biased region" description="Polar residues" evidence="1">
    <location>
        <begin position="275"/>
        <end position="297"/>
    </location>
</feature>
<name>A0A8K0TFY0_9PEZI</name>